<feature type="compositionally biased region" description="Gly residues" evidence="1">
    <location>
        <begin position="1"/>
        <end position="18"/>
    </location>
</feature>
<dbReference type="Gramene" id="KFK28128">
    <property type="protein sequence ID" value="KFK28128"/>
    <property type="gene ID" value="AALP_AA8G476100"/>
</dbReference>
<dbReference type="GO" id="GO:0005737">
    <property type="term" value="C:cytoplasm"/>
    <property type="evidence" value="ECO:0007669"/>
    <property type="project" value="EnsemblPlants"/>
</dbReference>
<reference evidence="4" key="1">
    <citation type="journal article" date="2015" name="Nat. Plants">
        <title>Genome expansion of Arabis alpina linked with retrotransposition and reduced symmetric DNA methylation.</title>
        <authorList>
            <person name="Willing E.M."/>
            <person name="Rawat V."/>
            <person name="Mandakova T."/>
            <person name="Maumus F."/>
            <person name="James G.V."/>
            <person name="Nordstroem K.J."/>
            <person name="Becker C."/>
            <person name="Warthmann N."/>
            <person name="Chica C."/>
            <person name="Szarzynska B."/>
            <person name="Zytnicki M."/>
            <person name="Albani M.C."/>
            <person name="Kiefer C."/>
            <person name="Bergonzi S."/>
            <person name="Castaings L."/>
            <person name="Mateos J.L."/>
            <person name="Berns M.C."/>
            <person name="Bujdoso N."/>
            <person name="Piofczyk T."/>
            <person name="de Lorenzo L."/>
            <person name="Barrero-Sicilia C."/>
            <person name="Mateos I."/>
            <person name="Piednoel M."/>
            <person name="Hagmann J."/>
            <person name="Chen-Min-Tao R."/>
            <person name="Iglesias-Fernandez R."/>
            <person name="Schuster S.C."/>
            <person name="Alonso-Blanco C."/>
            <person name="Roudier F."/>
            <person name="Carbonero P."/>
            <person name="Paz-Ares J."/>
            <person name="Davis S.J."/>
            <person name="Pecinka A."/>
            <person name="Quesneville H."/>
            <person name="Colot V."/>
            <person name="Lysak M.A."/>
            <person name="Weigel D."/>
            <person name="Coupland G."/>
            <person name="Schneeberger K."/>
        </authorList>
    </citation>
    <scope>NUCLEOTIDE SEQUENCE [LARGE SCALE GENOMIC DNA]</scope>
    <source>
        <strain evidence="4">cv. Pajares</strain>
    </source>
</reference>
<dbReference type="SUPFAM" id="SSF46565">
    <property type="entry name" value="Chaperone J-domain"/>
    <property type="match status" value="1"/>
</dbReference>
<dbReference type="InterPro" id="IPR053052">
    <property type="entry name" value="Imprinting_Balance_Reg"/>
</dbReference>
<feature type="region of interest" description="Disordered" evidence="1">
    <location>
        <begin position="1"/>
        <end position="20"/>
    </location>
</feature>
<feature type="domain" description="J" evidence="2">
    <location>
        <begin position="83"/>
        <end position="148"/>
    </location>
</feature>
<evidence type="ECO:0000313" key="4">
    <source>
        <dbReference type="Proteomes" id="UP000029120"/>
    </source>
</evidence>
<sequence>MVVGGHGGASGSGSGGGNRAEADRWLVTSEKLLASSDLQGARNFAIRACGTDPTRAEAADYILAICDILIAGETRLGDSNLPDWYAVLRLSRLAQNPEHVATQYRRLALLLNPSVNRLPFADRAFKIVSDAWYVLSDPSRKSLYDRELQLSQLGSQKPSQSTIPMPPPCVAQPATYPSPWQSHAKIPIDPKATSFWTACPYCFVLFEYPKGYEECTLRCQDCRRAFEAVTIQKPPVEGKGEDVYFCSWTVFPLGFSGEFKAPSWSPISPLFACPLQMVEAEPNMKKRKEHASPRIYYDDDDVYVAISDEEDDDEWQEEVQVNKKVNVGKGKETVVRSSKKHGGEKAGKGIQNVERISGVRNPVVSIASDAGAVGSSSGVMSKTVSYGTRKRTGTGAKTLGRLDLNVEFSNEVEGNEGNGLGSNREVDNMEGIGFFEGLDEFLSSLPILSVVGDDKIKAT</sequence>
<dbReference type="OMA" id="SFAIRAC"/>
<dbReference type="CDD" id="cd06257">
    <property type="entry name" value="DnaJ"/>
    <property type="match status" value="1"/>
</dbReference>
<dbReference type="Proteomes" id="UP000029120">
    <property type="component" value="Chromosome 8"/>
</dbReference>
<dbReference type="InterPro" id="IPR036869">
    <property type="entry name" value="J_dom_sf"/>
</dbReference>
<dbReference type="Pfam" id="PF00226">
    <property type="entry name" value="DnaJ"/>
    <property type="match status" value="1"/>
</dbReference>
<gene>
    <name evidence="3" type="ordered locus">AALP_Aa8g476100</name>
</gene>
<dbReference type="InterPro" id="IPR001623">
    <property type="entry name" value="DnaJ_domain"/>
</dbReference>
<evidence type="ECO:0000313" key="3">
    <source>
        <dbReference type="EMBL" id="KFK28128.1"/>
    </source>
</evidence>
<evidence type="ECO:0000256" key="1">
    <source>
        <dbReference type="SAM" id="MobiDB-lite"/>
    </source>
</evidence>
<dbReference type="GO" id="GO:0005634">
    <property type="term" value="C:nucleus"/>
    <property type="evidence" value="ECO:0007669"/>
    <property type="project" value="EnsemblPlants"/>
</dbReference>
<dbReference type="OrthoDB" id="10250354at2759"/>
<dbReference type="EMBL" id="CM002876">
    <property type="protein sequence ID" value="KFK28128.1"/>
    <property type="molecule type" value="Genomic_DNA"/>
</dbReference>
<dbReference type="PANTHER" id="PTHR45496">
    <property type="entry name" value="CHAPERONE DNAJ-DOMAIN SUPERFAMILY PROTEIN"/>
    <property type="match status" value="1"/>
</dbReference>
<dbReference type="GO" id="GO:0001228">
    <property type="term" value="F:DNA-binding transcription activator activity, RNA polymerase II-specific"/>
    <property type="evidence" value="ECO:0007669"/>
    <property type="project" value="EnsemblPlants"/>
</dbReference>
<dbReference type="PANTHER" id="PTHR45496:SF19">
    <property type="entry name" value="J DOMAIN-CONTAINING PROTEIN"/>
    <property type="match status" value="1"/>
</dbReference>
<organism evidence="3 4">
    <name type="scientific">Arabis alpina</name>
    <name type="common">Alpine rock-cress</name>
    <dbReference type="NCBI Taxonomy" id="50452"/>
    <lineage>
        <taxon>Eukaryota</taxon>
        <taxon>Viridiplantae</taxon>
        <taxon>Streptophyta</taxon>
        <taxon>Embryophyta</taxon>
        <taxon>Tracheophyta</taxon>
        <taxon>Spermatophyta</taxon>
        <taxon>Magnoliopsida</taxon>
        <taxon>eudicotyledons</taxon>
        <taxon>Gunneridae</taxon>
        <taxon>Pentapetalae</taxon>
        <taxon>rosids</taxon>
        <taxon>malvids</taxon>
        <taxon>Brassicales</taxon>
        <taxon>Brassicaceae</taxon>
        <taxon>Arabideae</taxon>
        <taxon>Arabis</taxon>
    </lineage>
</organism>
<dbReference type="SMART" id="SM00271">
    <property type="entry name" value="DnaJ"/>
    <property type="match status" value="1"/>
</dbReference>
<dbReference type="Gene3D" id="1.10.287.110">
    <property type="entry name" value="DnaJ domain"/>
    <property type="match status" value="1"/>
</dbReference>
<name>A0A087GE26_ARAAL</name>
<protein>
    <recommendedName>
        <fullName evidence="2">J domain-containing protein</fullName>
    </recommendedName>
</protein>
<proteinExistence type="predicted"/>
<dbReference type="eggNOG" id="KOG0714">
    <property type="taxonomic scope" value="Eukaryota"/>
</dbReference>
<dbReference type="AlphaFoldDB" id="A0A087GE26"/>
<keyword evidence="4" id="KW-1185">Reference proteome</keyword>
<dbReference type="PROSITE" id="PS50076">
    <property type="entry name" value="DNAJ_2"/>
    <property type="match status" value="1"/>
</dbReference>
<evidence type="ECO:0000259" key="2">
    <source>
        <dbReference type="PROSITE" id="PS50076"/>
    </source>
</evidence>
<accession>A0A087GE26</accession>
<dbReference type="GO" id="GO:0009909">
    <property type="term" value="P:regulation of flower development"/>
    <property type="evidence" value="ECO:0007669"/>
    <property type="project" value="EnsemblPlants"/>
</dbReference>